<protein>
    <submittedName>
        <fullName evidence="8">Protein kinase</fullName>
    </submittedName>
</protein>
<dbReference type="CDD" id="cd00143">
    <property type="entry name" value="PP2Cc"/>
    <property type="match status" value="1"/>
</dbReference>
<keyword evidence="2" id="KW-0547">Nucleotide-binding</keyword>
<dbReference type="Gene3D" id="3.30.200.20">
    <property type="entry name" value="Phosphorylase Kinase, domain 1"/>
    <property type="match status" value="1"/>
</dbReference>
<dbReference type="SUPFAM" id="SSF81606">
    <property type="entry name" value="PP2C-like"/>
    <property type="match status" value="1"/>
</dbReference>
<dbReference type="PROSITE" id="PS51746">
    <property type="entry name" value="PPM_2"/>
    <property type="match status" value="1"/>
</dbReference>
<keyword evidence="5" id="KW-0472">Membrane</keyword>
<evidence type="ECO:0000259" key="6">
    <source>
        <dbReference type="PROSITE" id="PS50011"/>
    </source>
</evidence>
<dbReference type="SMART" id="SM00331">
    <property type="entry name" value="PP2C_SIG"/>
    <property type="match status" value="1"/>
</dbReference>
<evidence type="ECO:0000256" key="5">
    <source>
        <dbReference type="SAM" id="Phobius"/>
    </source>
</evidence>
<evidence type="ECO:0000256" key="4">
    <source>
        <dbReference type="ARBA" id="ARBA00022840"/>
    </source>
</evidence>
<dbReference type="Pfam" id="PF00069">
    <property type="entry name" value="Pkinase"/>
    <property type="match status" value="1"/>
</dbReference>
<keyword evidence="5" id="KW-1133">Transmembrane helix</keyword>
<proteinExistence type="predicted"/>
<dbReference type="InterPro" id="IPR011009">
    <property type="entry name" value="Kinase-like_dom_sf"/>
</dbReference>
<reference evidence="8 9" key="1">
    <citation type="submission" date="2016-03" db="EMBL/GenBank/DDBJ databases">
        <authorList>
            <person name="Ploux O."/>
        </authorList>
    </citation>
    <scope>NUCLEOTIDE SEQUENCE [LARGE SCALE GENOMIC DNA]</scope>
    <source>
        <strain evidence="8 9">R-45378</strain>
    </source>
</reference>
<evidence type="ECO:0000313" key="9">
    <source>
        <dbReference type="Proteomes" id="UP000077857"/>
    </source>
</evidence>
<keyword evidence="5" id="KW-0812">Transmembrane</keyword>
<dbReference type="EMBL" id="LUUJ01000006">
    <property type="protein sequence ID" value="OAI20962.1"/>
    <property type="molecule type" value="Genomic_DNA"/>
</dbReference>
<dbReference type="Pfam" id="PF13672">
    <property type="entry name" value="PP2C_2"/>
    <property type="match status" value="1"/>
</dbReference>
<dbReference type="PANTHER" id="PTHR43289">
    <property type="entry name" value="MITOGEN-ACTIVATED PROTEIN KINASE KINASE KINASE 20-RELATED"/>
    <property type="match status" value="1"/>
</dbReference>
<dbReference type="InterPro" id="IPR036457">
    <property type="entry name" value="PPM-type-like_dom_sf"/>
</dbReference>
<comment type="caution">
    <text evidence="8">The sequence shown here is derived from an EMBL/GenBank/DDBJ whole genome shotgun (WGS) entry which is preliminary data.</text>
</comment>
<dbReference type="GO" id="GO:0005524">
    <property type="term" value="F:ATP binding"/>
    <property type="evidence" value="ECO:0007669"/>
    <property type="project" value="UniProtKB-KW"/>
</dbReference>
<dbReference type="SUPFAM" id="SSF56112">
    <property type="entry name" value="Protein kinase-like (PK-like)"/>
    <property type="match status" value="1"/>
</dbReference>
<evidence type="ECO:0000259" key="7">
    <source>
        <dbReference type="PROSITE" id="PS51746"/>
    </source>
</evidence>
<keyword evidence="3 8" id="KW-0418">Kinase</keyword>
<dbReference type="OrthoDB" id="9801841at2"/>
<evidence type="ECO:0000313" key="8">
    <source>
        <dbReference type="EMBL" id="OAI20962.1"/>
    </source>
</evidence>
<feature type="domain" description="Protein kinase" evidence="6">
    <location>
        <begin position="268"/>
        <end position="552"/>
    </location>
</feature>
<dbReference type="PROSITE" id="PS00108">
    <property type="entry name" value="PROTEIN_KINASE_ST"/>
    <property type="match status" value="1"/>
</dbReference>
<dbReference type="Gene3D" id="1.10.510.10">
    <property type="entry name" value="Transferase(Phosphotransferase) domain 1"/>
    <property type="match status" value="1"/>
</dbReference>
<dbReference type="GO" id="GO:0004674">
    <property type="term" value="F:protein serine/threonine kinase activity"/>
    <property type="evidence" value="ECO:0007669"/>
    <property type="project" value="TreeGrafter"/>
</dbReference>
<evidence type="ECO:0000256" key="1">
    <source>
        <dbReference type="ARBA" id="ARBA00022679"/>
    </source>
</evidence>
<accession>A0A177NSY1</accession>
<dbReference type="InterPro" id="IPR001932">
    <property type="entry name" value="PPM-type_phosphatase-like_dom"/>
</dbReference>
<evidence type="ECO:0000256" key="3">
    <source>
        <dbReference type="ARBA" id="ARBA00022777"/>
    </source>
</evidence>
<feature type="transmembrane region" description="Helical" evidence="5">
    <location>
        <begin position="552"/>
        <end position="573"/>
    </location>
</feature>
<dbReference type="CDD" id="cd14014">
    <property type="entry name" value="STKc_PknB_like"/>
    <property type="match status" value="1"/>
</dbReference>
<feature type="domain" description="PPM-type phosphatase" evidence="7">
    <location>
        <begin position="8"/>
        <end position="235"/>
    </location>
</feature>
<dbReference type="InterPro" id="IPR008271">
    <property type="entry name" value="Ser/Thr_kinase_AS"/>
</dbReference>
<dbReference type="Gene3D" id="3.60.40.10">
    <property type="entry name" value="PPM-type phosphatase domain"/>
    <property type="match status" value="1"/>
</dbReference>
<dbReference type="SMART" id="SM00220">
    <property type="entry name" value="S_TKc"/>
    <property type="match status" value="1"/>
</dbReference>
<dbReference type="AlphaFoldDB" id="A0A177NSY1"/>
<sequence>MAKTLAVRIGAASDKGVKADNEDFWGALVPAEPQLTLKGIAVAIADGMSGSEAGKEASHCCITAFLEDYYSTPDSWSVTKAGQKILSATNSWLHSQGRMRYASVKGMVSTLSVLVLKSNTAHIFHVGDSRIYLWRQGQLEQLTRDHRLWVSDDKSYLNRAMGIEPHLEIDYKSLTLEKGDRFLLSTDGLHDFVGEPYIRAQLAEAGDPEPIAKDLVAVALANGSDDNVTCQIVEIDSLPLLQEDEVLRHNGHLPFPPPLQPGMVLDGYRIEAELHASKRTQIYRAYDSVQQRRVILKTPSVLYDDDTHYIEHFLHEEWAGKRIQHANVLQVLETDRAKSCLYYVTEFIDGCTLREWMVANPKPEVRQVRALVEQIAKGLRAFHRMEMLHQDLKPENVMIAGDGRVKIIDFGSVKIAGIAEITPLAQAGEENVLGTRNYTAPEYHLGQRGTVKSDLFSLGVICYEMLNGELPFGPLPEKPSRTNLERLAYIPSIRRNAMVPVWIDGALRKATSISPRSRYDELSEFLHDLATPNPQFLKTEDKIPLVERNPLLFWKSAALFFFACSFVLALLLLSRH</sequence>
<dbReference type="SMART" id="SM00332">
    <property type="entry name" value="PP2Cc"/>
    <property type="match status" value="1"/>
</dbReference>
<dbReference type="PROSITE" id="PS50011">
    <property type="entry name" value="PROTEIN_KINASE_DOM"/>
    <property type="match status" value="1"/>
</dbReference>
<dbReference type="InterPro" id="IPR000719">
    <property type="entry name" value="Prot_kinase_dom"/>
</dbReference>
<dbReference type="PANTHER" id="PTHR43289:SF6">
    <property type="entry name" value="SERINE_THREONINE-PROTEIN KINASE NEKL-3"/>
    <property type="match status" value="1"/>
</dbReference>
<evidence type="ECO:0000256" key="2">
    <source>
        <dbReference type="ARBA" id="ARBA00022741"/>
    </source>
</evidence>
<gene>
    <name evidence="8" type="ORF">A1507_22350</name>
</gene>
<dbReference type="Proteomes" id="UP000077857">
    <property type="component" value="Unassembled WGS sequence"/>
</dbReference>
<keyword evidence="1" id="KW-0808">Transferase</keyword>
<keyword evidence="4" id="KW-0067">ATP-binding</keyword>
<organism evidence="8 9">
    <name type="scientific">Methylomonas koyamae</name>
    <dbReference type="NCBI Taxonomy" id="702114"/>
    <lineage>
        <taxon>Bacteria</taxon>
        <taxon>Pseudomonadati</taxon>
        <taxon>Pseudomonadota</taxon>
        <taxon>Gammaproteobacteria</taxon>
        <taxon>Methylococcales</taxon>
        <taxon>Methylococcaceae</taxon>
        <taxon>Methylomonas</taxon>
    </lineage>
</organism>
<name>A0A177NSY1_9GAMM</name>
<dbReference type="RefSeq" id="WP_064038979.1">
    <property type="nucleotide sequence ID" value="NZ_LUUJ01000006.1"/>
</dbReference>